<dbReference type="EMBL" id="CP028777">
    <property type="protein sequence ID" value="AWU78424.1"/>
    <property type="molecule type" value="Genomic_DNA"/>
</dbReference>
<accession>A0A1V2LIS7</accession>
<dbReference type="OrthoDB" id="6375174at2759"/>
<evidence type="ECO:0000313" key="4">
    <source>
        <dbReference type="Proteomes" id="UP000189274"/>
    </source>
</evidence>
<evidence type="ECO:0000313" key="6">
    <source>
        <dbReference type="Proteomes" id="UP000249293"/>
    </source>
</evidence>
<evidence type="ECO:0000313" key="3">
    <source>
        <dbReference type="EMBL" id="OUT21786.1"/>
    </source>
</evidence>
<reference evidence="4" key="1">
    <citation type="journal article" date="2017" name="Genome Announc.">
        <title>Genome sequences of Cyberlindnera fabianii 65, Pichia kudriavzevii 129, and Saccharomyces cerevisiae 131 isolated from fermented masau fruits in Zimbabwe.</title>
        <authorList>
            <person name="van Rijswijck I.M.H."/>
            <person name="Derks M.F.L."/>
            <person name="Abee T."/>
            <person name="de Ridder D."/>
            <person name="Smid E.J."/>
        </authorList>
    </citation>
    <scope>NUCLEOTIDE SEQUENCE [LARGE SCALE GENOMIC DNA]</scope>
    <source>
        <strain evidence="4">129</strain>
    </source>
</reference>
<organism evidence="2 4">
    <name type="scientific">Pichia kudriavzevii</name>
    <name type="common">Yeast</name>
    <name type="synonym">Issatchenkia orientalis</name>
    <dbReference type="NCBI Taxonomy" id="4909"/>
    <lineage>
        <taxon>Eukaryota</taxon>
        <taxon>Fungi</taxon>
        <taxon>Dikarya</taxon>
        <taxon>Ascomycota</taxon>
        <taxon>Saccharomycotina</taxon>
        <taxon>Pichiomycetes</taxon>
        <taxon>Pichiales</taxon>
        <taxon>Pichiaceae</taxon>
        <taxon>Pichia</taxon>
    </lineage>
</organism>
<reference evidence="1 6" key="4">
    <citation type="submission" date="2018-06" db="EMBL/GenBank/DDBJ databases">
        <title>Population genomics shows no distinction between pathogenic Candida krusei and environmental Pichia kudriavzevii: One species, four names.</title>
        <authorList>
            <person name="Douglass A.P."/>
            <person name="Offei B."/>
            <person name="Braun-Galleani S."/>
            <person name="Coughlan A.Y."/>
            <person name="Martos A."/>
            <person name="Ortiz-Merino R.A."/>
            <person name="Byrne K.P."/>
            <person name="Wolfe K.H."/>
        </authorList>
    </citation>
    <scope>NUCLEOTIDE SEQUENCE [LARGE SCALE GENOMIC DNA]</scope>
    <source>
        <strain evidence="1 6">CBS573</strain>
    </source>
</reference>
<dbReference type="VEuPathDB" id="FungiDB:C5L36_0E04770"/>
<proteinExistence type="predicted"/>
<sequence>MDDKNTFIPPANFNRVQTTLVRGGRPKRNNIPFLKFLGIDTMVALTERSLFDGDGENGDALREYIRENGVRYVHFPVDTSVRDKGKNREIPITHGQVMEILEIILNKEYGNVYIYCYNGGQITSLVVACLRKLQLWSTVSIFDEFIHYGSNVTHNDRTFVQDFVPQLELSRGKLVEWIWSGLNENIIVRHPGFKNVRFIG</sequence>
<dbReference type="PANTHER" id="PTHR31126">
    <property type="entry name" value="TYROSINE-PROTEIN PHOSPHATASE"/>
    <property type="match status" value="1"/>
</dbReference>
<dbReference type="InterPro" id="IPR004861">
    <property type="entry name" value="Siw14-like"/>
</dbReference>
<dbReference type="Pfam" id="PF03162">
    <property type="entry name" value="Y_phosphatase2"/>
    <property type="match status" value="1"/>
</dbReference>
<protein>
    <submittedName>
        <fullName evidence="2">Putative tyrosine-protein phosphatase OCA6</fullName>
    </submittedName>
</protein>
<dbReference type="PANTHER" id="PTHR31126:SF14">
    <property type="entry name" value="TYROSINE-PROTEIN PHOSPHATASE OCA6-RELATED"/>
    <property type="match status" value="1"/>
</dbReference>
<reference evidence="2" key="2">
    <citation type="submission" date="2017-01" db="EMBL/GenBank/DDBJ databases">
        <authorList>
            <person name="Mah S.A."/>
            <person name="Swanson W.J."/>
            <person name="Moy G.W."/>
            <person name="Vacquier V.D."/>
        </authorList>
    </citation>
    <scope>NUCLEOTIDE SEQUENCE [LARGE SCALE GENOMIC DNA]</scope>
    <source>
        <strain evidence="2">129</strain>
    </source>
</reference>
<dbReference type="InterPro" id="IPR029021">
    <property type="entry name" value="Prot-tyrosine_phosphatase-like"/>
</dbReference>
<evidence type="ECO:0000313" key="2">
    <source>
        <dbReference type="EMBL" id="ONH72434.1"/>
    </source>
</evidence>
<dbReference type="EMBL" id="MQVM01000021">
    <property type="protein sequence ID" value="ONH72434.1"/>
    <property type="molecule type" value="Genomic_DNA"/>
</dbReference>
<dbReference type="SUPFAM" id="SSF52799">
    <property type="entry name" value="(Phosphotyrosine protein) phosphatases II"/>
    <property type="match status" value="1"/>
</dbReference>
<gene>
    <name evidence="2" type="ORF">BOH78_3804</name>
    <name evidence="1" type="ORF">C5L36_0E04770</name>
    <name evidence="3" type="ORF">CAS74_002764</name>
</gene>
<dbReference type="Proteomes" id="UP000249293">
    <property type="component" value="Chromosome 5"/>
</dbReference>
<reference evidence="3 5" key="3">
    <citation type="submission" date="2017-05" db="EMBL/GenBank/DDBJ databases">
        <title>The Genome Sequence of Candida krusei Ckrusei653.</title>
        <authorList>
            <person name="Cuomo C."/>
            <person name="Forche A."/>
            <person name="Young S."/>
            <person name="Abouelleil A."/>
            <person name="Cao P."/>
            <person name="Chapman S."/>
            <person name="Cusick C."/>
            <person name="Shea T."/>
            <person name="Nusbaum C."/>
            <person name="Birren B."/>
        </authorList>
    </citation>
    <scope>NUCLEOTIDE SEQUENCE [LARGE SCALE GENOMIC DNA]</scope>
    <source>
        <strain evidence="3 5">Ckrusei653</strain>
    </source>
</reference>
<evidence type="ECO:0000313" key="5">
    <source>
        <dbReference type="Proteomes" id="UP000195871"/>
    </source>
</evidence>
<dbReference type="AlphaFoldDB" id="A0A1V2LIS7"/>
<evidence type="ECO:0000313" key="1">
    <source>
        <dbReference type="EMBL" id="AWU78424.1"/>
    </source>
</evidence>
<dbReference type="Proteomes" id="UP000195871">
    <property type="component" value="Unassembled WGS sequence"/>
</dbReference>
<dbReference type="GO" id="GO:0016791">
    <property type="term" value="F:phosphatase activity"/>
    <property type="evidence" value="ECO:0007669"/>
    <property type="project" value="TreeGrafter"/>
</dbReference>
<dbReference type="EMBL" id="NHMM01000004">
    <property type="protein sequence ID" value="OUT21786.1"/>
    <property type="molecule type" value="Genomic_DNA"/>
</dbReference>
<name>A0A1V2LIS7_PICKU</name>
<keyword evidence="6" id="KW-1185">Reference proteome</keyword>
<dbReference type="Gene3D" id="3.90.190.10">
    <property type="entry name" value="Protein tyrosine phosphatase superfamily"/>
    <property type="match status" value="1"/>
</dbReference>
<dbReference type="STRING" id="4909.A0A1V2LIS7"/>
<dbReference type="Proteomes" id="UP000189274">
    <property type="component" value="Unassembled WGS sequence"/>
</dbReference>